<comment type="cofactor">
    <cofactor evidence="1 6">
        <name>FAD</name>
        <dbReference type="ChEBI" id="CHEBI:57692"/>
    </cofactor>
</comment>
<evidence type="ECO:0000256" key="2">
    <source>
        <dbReference type="ARBA" id="ARBA00009347"/>
    </source>
</evidence>
<dbReference type="InterPro" id="IPR009075">
    <property type="entry name" value="AcylCo_DH/oxidase_C"/>
</dbReference>
<dbReference type="Pfam" id="PF02770">
    <property type="entry name" value="Acyl-CoA_dh_M"/>
    <property type="match status" value="1"/>
</dbReference>
<dbReference type="InterPro" id="IPR052161">
    <property type="entry name" value="Mycobact_Acyl-CoA_DH"/>
</dbReference>
<dbReference type="Gene3D" id="2.40.110.10">
    <property type="entry name" value="Butyryl-CoA Dehydrogenase, subunit A, domain 2"/>
    <property type="match status" value="1"/>
</dbReference>
<evidence type="ECO:0008006" key="13">
    <source>
        <dbReference type="Google" id="ProtNLM"/>
    </source>
</evidence>
<evidence type="ECO:0000256" key="5">
    <source>
        <dbReference type="ARBA" id="ARBA00023002"/>
    </source>
</evidence>
<evidence type="ECO:0000259" key="8">
    <source>
        <dbReference type="Pfam" id="PF00441"/>
    </source>
</evidence>
<dbReference type="InterPro" id="IPR009100">
    <property type="entry name" value="AcylCoA_DH/oxidase_NM_dom_sf"/>
</dbReference>
<protein>
    <recommendedName>
        <fullName evidence="13">Acyl-CoA dehydrogenase</fullName>
    </recommendedName>
</protein>
<dbReference type="PANTHER" id="PTHR43292:SF3">
    <property type="entry name" value="ACYL-COA DEHYDROGENASE FADE29"/>
    <property type="match status" value="1"/>
</dbReference>
<dbReference type="Pfam" id="PF02771">
    <property type="entry name" value="Acyl-CoA_dh_N"/>
    <property type="match status" value="1"/>
</dbReference>
<feature type="region of interest" description="Disordered" evidence="7">
    <location>
        <begin position="19"/>
        <end position="83"/>
    </location>
</feature>
<dbReference type="PANTHER" id="PTHR43292">
    <property type="entry name" value="ACYL-COA DEHYDROGENASE"/>
    <property type="match status" value="1"/>
</dbReference>
<evidence type="ECO:0000256" key="1">
    <source>
        <dbReference type="ARBA" id="ARBA00001974"/>
    </source>
</evidence>
<evidence type="ECO:0000256" key="6">
    <source>
        <dbReference type="RuleBase" id="RU362125"/>
    </source>
</evidence>
<dbReference type="InterPro" id="IPR006089">
    <property type="entry name" value="Acyl-CoA_DH_CS"/>
</dbReference>
<dbReference type="GO" id="GO:0005886">
    <property type="term" value="C:plasma membrane"/>
    <property type="evidence" value="ECO:0007669"/>
    <property type="project" value="TreeGrafter"/>
</dbReference>
<dbReference type="EMBL" id="VSFG01000008">
    <property type="protein sequence ID" value="TYB42321.1"/>
    <property type="molecule type" value="Genomic_DNA"/>
</dbReference>
<keyword evidence="5 6" id="KW-0560">Oxidoreductase</keyword>
<keyword evidence="4 6" id="KW-0274">FAD</keyword>
<evidence type="ECO:0000313" key="11">
    <source>
        <dbReference type="EMBL" id="TYB42321.1"/>
    </source>
</evidence>
<evidence type="ECO:0000256" key="7">
    <source>
        <dbReference type="SAM" id="MobiDB-lite"/>
    </source>
</evidence>
<dbReference type="InterPro" id="IPR037069">
    <property type="entry name" value="AcylCoA_DH/ox_N_sf"/>
</dbReference>
<dbReference type="GO" id="GO:0050660">
    <property type="term" value="F:flavin adenine dinucleotide binding"/>
    <property type="evidence" value="ECO:0007669"/>
    <property type="project" value="InterPro"/>
</dbReference>
<organism evidence="11 12">
    <name type="scientific">Actinomadura chibensis</name>
    <dbReference type="NCBI Taxonomy" id="392828"/>
    <lineage>
        <taxon>Bacteria</taxon>
        <taxon>Bacillati</taxon>
        <taxon>Actinomycetota</taxon>
        <taxon>Actinomycetes</taxon>
        <taxon>Streptosporangiales</taxon>
        <taxon>Thermomonosporaceae</taxon>
        <taxon>Actinomadura</taxon>
    </lineage>
</organism>
<sequence>MISPYIKLIRMSRLVFGRPRAYPPRGAHKTRMSCSGRRPRSAGAHVRRPPPGRRVRCRPTGRRPPDSTRRSHGTGRSSDRISTNRLVDTRVACGLPSRHRRAGRDRGGRAVEFAFSPEEERWRQEVRDFLDAELPPDKAFNHEFVEDDELWEFAREFTRRVGRKGWIGLTWPTEYGGLGRPLTERLIMAEEFALRDAPFVNMIGYGLAAGTLLVGGTEEQKRRFLPEIARFEEFWAEGLTEPGSGSDLASLTTRAVRDGGDWLISGQKTYTTWGHRADVMYLAARTDPDAPRHRGISIFRLDLTLPGVSFSRLDNLGGGRQNHTYLDNVRVPGDMLIGEVGKGWSYIMNAFYAAGGVSARHAELQRMLGAVLDHCKTTVRGGRPLVEDPGVRSRLAELALMAETERLLAYESLGDALNGRTPAFAGALGHVVHKEHQPRFAQLIGQIVGPLGQLRAGSRWAALGGDAEAWYRASYANHAGGTSQVKRMVLATRGLGLPR</sequence>
<keyword evidence="12" id="KW-1185">Reference proteome</keyword>
<name>A0A5D0NDN2_9ACTN</name>
<dbReference type="SUPFAM" id="SSF56645">
    <property type="entry name" value="Acyl-CoA dehydrogenase NM domain-like"/>
    <property type="match status" value="1"/>
</dbReference>
<proteinExistence type="inferred from homology"/>
<evidence type="ECO:0000259" key="9">
    <source>
        <dbReference type="Pfam" id="PF02770"/>
    </source>
</evidence>
<gene>
    <name evidence="11" type="ORF">FXF69_31385</name>
</gene>
<evidence type="ECO:0000313" key="12">
    <source>
        <dbReference type="Proteomes" id="UP000323380"/>
    </source>
</evidence>
<dbReference type="SUPFAM" id="SSF47203">
    <property type="entry name" value="Acyl-CoA dehydrogenase C-terminal domain-like"/>
    <property type="match status" value="1"/>
</dbReference>
<dbReference type="InterPro" id="IPR013786">
    <property type="entry name" value="AcylCoA_DH/ox_N"/>
</dbReference>
<dbReference type="InterPro" id="IPR036250">
    <property type="entry name" value="AcylCo_DH-like_C"/>
</dbReference>
<dbReference type="STRING" id="1220554.GCA_001552135_01913"/>
<feature type="domain" description="Acyl-CoA dehydrogenase/oxidase N-terminal" evidence="10">
    <location>
        <begin position="116"/>
        <end position="231"/>
    </location>
</feature>
<evidence type="ECO:0000259" key="10">
    <source>
        <dbReference type="Pfam" id="PF02771"/>
    </source>
</evidence>
<feature type="domain" description="Acyl-CoA dehydrogenase/oxidase C-terminal" evidence="8">
    <location>
        <begin position="341"/>
        <end position="493"/>
    </location>
</feature>
<dbReference type="GO" id="GO:0003995">
    <property type="term" value="F:acyl-CoA dehydrogenase activity"/>
    <property type="evidence" value="ECO:0007669"/>
    <property type="project" value="InterPro"/>
</dbReference>
<accession>A0A5D0NDN2</accession>
<dbReference type="Gene3D" id="1.10.540.10">
    <property type="entry name" value="Acyl-CoA dehydrogenase/oxidase, N-terminal domain"/>
    <property type="match status" value="1"/>
</dbReference>
<dbReference type="PROSITE" id="PS00072">
    <property type="entry name" value="ACYL_COA_DH_1"/>
    <property type="match status" value="1"/>
</dbReference>
<comment type="caution">
    <text evidence="11">The sequence shown here is derived from an EMBL/GenBank/DDBJ whole genome shotgun (WGS) entry which is preliminary data.</text>
</comment>
<reference evidence="11 12" key="1">
    <citation type="submission" date="2019-08" db="EMBL/GenBank/DDBJ databases">
        <title>Actinomadura sp. nov. CYP1-5 isolated from mountain soil.</title>
        <authorList>
            <person name="Songsumanus A."/>
            <person name="Kuncharoen N."/>
            <person name="Kudo T."/>
            <person name="Yuki M."/>
            <person name="Igarashi Y."/>
            <person name="Tanasupawat S."/>
        </authorList>
    </citation>
    <scope>NUCLEOTIDE SEQUENCE [LARGE SCALE GENOMIC DNA]</scope>
    <source>
        <strain evidence="11 12">JCM 14158</strain>
    </source>
</reference>
<dbReference type="Pfam" id="PF00441">
    <property type="entry name" value="Acyl-CoA_dh_1"/>
    <property type="match status" value="1"/>
</dbReference>
<evidence type="ECO:0000256" key="3">
    <source>
        <dbReference type="ARBA" id="ARBA00022630"/>
    </source>
</evidence>
<dbReference type="Gene3D" id="1.20.140.10">
    <property type="entry name" value="Butyryl-CoA Dehydrogenase, subunit A, domain 3"/>
    <property type="match status" value="1"/>
</dbReference>
<dbReference type="Proteomes" id="UP000323380">
    <property type="component" value="Unassembled WGS sequence"/>
</dbReference>
<feature type="domain" description="Acyl-CoA oxidase/dehydrogenase middle" evidence="9">
    <location>
        <begin position="237"/>
        <end position="326"/>
    </location>
</feature>
<dbReference type="InterPro" id="IPR006091">
    <property type="entry name" value="Acyl-CoA_Oxase/DH_mid-dom"/>
</dbReference>
<comment type="similarity">
    <text evidence="2 6">Belongs to the acyl-CoA dehydrogenase family.</text>
</comment>
<dbReference type="InterPro" id="IPR046373">
    <property type="entry name" value="Acyl-CoA_Oxase/DH_mid-dom_sf"/>
</dbReference>
<feature type="compositionally biased region" description="Basic residues" evidence="7">
    <location>
        <begin position="26"/>
        <end position="61"/>
    </location>
</feature>
<evidence type="ECO:0000256" key="4">
    <source>
        <dbReference type="ARBA" id="ARBA00022827"/>
    </source>
</evidence>
<dbReference type="AlphaFoldDB" id="A0A5D0NDN2"/>
<keyword evidence="3 6" id="KW-0285">Flavoprotein</keyword>